<proteinExistence type="predicted"/>
<evidence type="ECO:0000313" key="1">
    <source>
        <dbReference type="EMBL" id="MPN54782.1"/>
    </source>
</evidence>
<reference evidence="1" key="1">
    <citation type="submission" date="2019-08" db="EMBL/GenBank/DDBJ databases">
        <authorList>
            <person name="Kucharzyk K."/>
            <person name="Murdoch R.W."/>
            <person name="Higgins S."/>
            <person name="Loffler F."/>
        </authorList>
    </citation>
    <scope>NUCLEOTIDE SEQUENCE</scope>
</reference>
<organism evidence="1">
    <name type="scientific">bioreactor metagenome</name>
    <dbReference type="NCBI Taxonomy" id="1076179"/>
    <lineage>
        <taxon>unclassified sequences</taxon>
        <taxon>metagenomes</taxon>
        <taxon>ecological metagenomes</taxon>
    </lineage>
</organism>
<accession>A0A645IV95</accession>
<sequence length="94" mass="10652">MKENIRQYAKLGLVHHMLYPDCHLNPAEHVKTLAAFARRDDIETFDCCLPYEFREQIVPAILDSGKSVCFAIHFYPLRLLPLAATTPPARASAI</sequence>
<dbReference type="AlphaFoldDB" id="A0A645IV95"/>
<name>A0A645IV95_9ZZZZ</name>
<comment type="caution">
    <text evidence="1">The sequence shown here is derived from an EMBL/GenBank/DDBJ whole genome shotgun (WGS) entry which is preliminary data.</text>
</comment>
<gene>
    <name evidence="1" type="ORF">SDC9_202459</name>
</gene>
<dbReference type="EMBL" id="VSSQ01123350">
    <property type="protein sequence ID" value="MPN54782.1"/>
    <property type="molecule type" value="Genomic_DNA"/>
</dbReference>
<protein>
    <submittedName>
        <fullName evidence="1">Uncharacterized protein</fullName>
    </submittedName>
</protein>